<evidence type="ECO:0000313" key="1">
    <source>
        <dbReference type="EMBL" id="TYJ96624.1"/>
    </source>
</evidence>
<organism evidence="1 2">
    <name type="scientific">Cucumis melo var. makuwa</name>
    <name type="common">Oriental melon</name>
    <dbReference type="NCBI Taxonomy" id="1194695"/>
    <lineage>
        <taxon>Eukaryota</taxon>
        <taxon>Viridiplantae</taxon>
        <taxon>Streptophyta</taxon>
        <taxon>Embryophyta</taxon>
        <taxon>Tracheophyta</taxon>
        <taxon>Spermatophyta</taxon>
        <taxon>Magnoliopsida</taxon>
        <taxon>eudicotyledons</taxon>
        <taxon>Gunneridae</taxon>
        <taxon>Pentapetalae</taxon>
        <taxon>rosids</taxon>
        <taxon>fabids</taxon>
        <taxon>Cucurbitales</taxon>
        <taxon>Cucurbitaceae</taxon>
        <taxon>Benincaseae</taxon>
        <taxon>Cucumis</taxon>
    </lineage>
</organism>
<dbReference type="AlphaFoldDB" id="A0A5D3BCC3"/>
<sequence>MIDDAMYSIMISSGFLGFVHDRRCYSIMMPFCLLGFVLDSRCVSIMTPSFFLGFVHDIRSVSITTASYFLGFVHDSRCVSIMTPSCFSGFVHDKRCNSIMSPSYFLVFVHDKRCNSIITPSCLLGIMVYFTKRLLSGVRHLVVFSDKNQPREDGLSFLVEKPWAGSFADHWPRLYNNSILHRLSVELSLSEGKTSLVLQSSIHNEAPNFDRALTLEQRLIESQTYWAAMTKVPEEFYFTDCYWEWLELVVAFCEAWCPSTSTLHTRAGSEAGDVLEDGALEEACIYKGASIFQGGRLQELESLLALWENSF</sequence>
<proteinExistence type="predicted"/>
<reference evidence="1 2" key="1">
    <citation type="submission" date="2019-08" db="EMBL/GenBank/DDBJ databases">
        <title>Draft genome sequences of two oriental melons (Cucumis melo L. var makuwa).</title>
        <authorList>
            <person name="Kwon S.-Y."/>
        </authorList>
    </citation>
    <scope>NUCLEOTIDE SEQUENCE [LARGE SCALE GENOMIC DNA]</scope>
    <source>
        <strain evidence="2">cv. Chang Bougi</strain>
        <tissue evidence="1">Leaf</tissue>
    </source>
</reference>
<evidence type="ECO:0000313" key="2">
    <source>
        <dbReference type="Proteomes" id="UP000321947"/>
    </source>
</evidence>
<dbReference type="Proteomes" id="UP000321947">
    <property type="component" value="Unassembled WGS sequence"/>
</dbReference>
<dbReference type="EMBL" id="SSTD01019355">
    <property type="protein sequence ID" value="TYJ96624.1"/>
    <property type="molecule type" value="Genomic_DNA"/>
</dbReference>
<comment type="caution">
    <text evidence="1">The sequence shown here is derived from an EMBL/GenBank/DDBJ whole genome shotgun (WGS) entry which is preliminary data.</text>
</comment>
<gene>
    <name evidence="1" type="ORF">E5676_scaffold464G00330</name>
</gene>
<protein>
    <submittedName>
        <fullName evidence="1">Putative mitochondrial protein</fullName>
    </submittedName>
</protein>
<name>A0A5D3BCC3_CUCMM</name>
<accession>A0A5D3BCC3</accession>